<feature type="active site" description="Acyl-thioester intermediate" evidence="12">
    <location>
        <position position="115"/>
    </location>
</feature>
<feature type="region of interest" description="Disordered" evidence="14">
    <location>
        <begin position="1"/>
        <end position="20"/>
    </location>
</feature>
<evidence type="ECO:0000256" key="6">
    <source>
        <dbReference type="ARBA" id="ARBA00022946"/>
    </source>
</evidence>
<dbReference type="GO" id="GO:0003988">
    <property type="term" value="F:acetyl-CoA C-acyltransferase activity"/>
    <property type="evidence" value="ECO:0007669"/>
    <property type="project" value="UniProtKB-EC"/>
</dbReference>
<evidence type="ECO:0000256" key="3">
    <source>
        <dbReference type="ARBA" id="ARBA00010982"/>
    </source>
</evidence>
<evidence type="ECO:0000256" key="10">
    <source>
        <dbReference type="ARBA" id="ARBA00024073"/>
    </source>
</evidence>
<dbReference type="STRING" id="101127.A0A1X2G916"/>
<reference evidence="17 18" key="1">
    <citation type="submission" date="2016-07" db="EMBL/GenBank/DDBJ databases">
        <title>Pervasive Adenine N6-methylation of Active Genes in Fungi.</title>
        <authorList>
            <consortium name="DOE Joint Genome Institute"/>
            <person name="Mondo S.J."/>
            <person name="Dannebaum R.O."/>
            <person name="Kuo R.C."/>
            <person name="Labutti K."/>
            <person name="Haridas S."/>
            <person name="Kuo A."/>
            <person name="Salamov A."/>
            <person name="Ahrendt S.R."/>
            <person name="Lipzen A."/>
            <person name="Sullivan W."/>
            <person name="Andreopoulos W.B."/>
            <person name="Clum A."/>
            <person name="Lindquist E."/>
            <person name="Daum C."/>
            <person name="Ramamoorthy G.K."/>
            <person name="Gryganskyi A."/>
            <person name="Culley D."/>
            <person name="Magnuson J.K."/>
            <person name="James T.Y."/>
            <person name="O'Malley M.A."/>
            <person name="Stajich J.E."/>
            <person name="Spatafora J.W."/>
            <person name="Visel A."/>
            <person name="Grigoriev I.V."/>
        </authorList>
    </citation>
    <scope>NUCLEOTIDE SEQUENCE [LARGE SCALE GENOMIC DNA]</scope>
    <source>
        <strain evidence="17 18">NRRL 3301</strain>
    </source>
</reference>
<dbReference type="InterPro" id="IPR020610">
    <property type="entry name" value="Thiolase_AS"/>
</dbReference>
<comment type="subcellular location">
    <subcellularLocation>
        <location evidence="1">Peroxisome</location>
    </subcellularLocation>
</comment>
<dbReference type="PANTHER" id="PTHR43853:SF8">
    <property type="entry name" value="3-KETOACYL-COA THIOLASE, PEROXISOMAL"/>
    <property type="match status" value="1"/>
</dbReference>
<comment type="caution">
    <text evidence="17">The sequence shown here is derived from an EMBL/GenBank/DDBJ whole genome shotgun (WGS) entry which is preliminary data.</text>
</comment>
<dbReference type="InterPro" id="IPR002155">
    <property type="entry name" value="Thiolase"/>
</dbReference>
<sequence>MASRLQQVSGHIAPSGGAANKVGVKSPEDIVIVSALRSAITRARKGGFKDSLPEEILSGVFKGVLEQTKIDPALVNDITVGTVLAQGGGATNARMAALHAGFPESTAISTCNRQCSSGLQAVVQIATAIQAGLIEIGIGAGFESMTKNYGATSLAPTSEKIADECESAADCLIPMGITSENVAKDYSVSRDKQDTFAASSYFKAEQAQKNGWFKDEIVPIKVVVEDAEGNEQTIVVDKDDGVRPGTTKEKLAKLKPAFDEDGCTTAGNASQVSDGAAAVLLMKRKTAEKLGLPVIGKYITSAVVGVPPRIMGVGPAYAIPAALEKAGLTVKDVDTFEINEAFASQAVYSADKIGIDYAKINEHGGAIAFGHPLGVTGARQIATLFGVLKRTNKKVGVTSMCIGSGMGMAAVFERE</sequence>
<accession>A0A1X2G916</accession>
<keyword evidence="6" id="KW-0809">Transit peptide</keyword>
<dbReference type="CDD" id="cd00751">
    <property type="entry name" value="thiolase"/>
    <property type="match status" value="1"/>
</dbReference>
<evidence type="ECO:0000259" key="15">
    <source>
        <dbReference type="Pfam" id="PF00108"/>
    </source>
</evidence>
<dbReference type="EC" id="2.3.1.16" evidence="10"/>
<comment type="pathway">
    <text evidence="2">Lipid metabolism; fatty acid metabolism.</text>
</comment>
<comment type="similarity">
    <text evidence="3 13">Belongs to the thiolase-like superfamily. Thiolase family.</text>
</comment>
<dbReference type="GO" id="GO:0005777">
    <property type="term" value="C:peroxisome"/>
    <property type="evidence" value="ECO:0007669"/>
    <property type="project" value="UniProtKB-SubCell"/>
</dbReference>
<dbReference type="GO" id="GO:0006635">
    <property type="term" value="P:fatty acid beta-oxidation"/>
    <property type="evidence" value="ECO:0007669"/>
    <property type="project" value="TreeGrafter"/>
</dbReference>
<comment type="catalytic activity">
    <reaction evidence="11">
        <text>an acyl-CoA + acetyl-CoA = a 3-oxoacyl-CoA + CoA</text>
        <dbReference type="Rhea" id="RHEA:21564"/>
        <dbReference type="ChEBI" id="CHEBI:57287"/>
        <dbReference type="ChEBI" id="CHEBI:57288"/>
        <dbReference type="ChEBI" id="CHEBI:58342"/>
        <dbReference type="ChEBI" id="CHEBI:90726"/>
        <dbReference type="EC" id="2.3.1.16"/>
    </reaction>
</comment>
<dbReference type="SUPFAM" id="SSF53901">
    <property type="entry name" value="Thiolase-like"/>
    <property type="match status" value="2"/>
</dbReference>
<dbReference type="InterPro" id="IPR050215">
    <property type="entry name" value="Thiolase-like_sf_Thiolase"/>
</dbReference>
<dbReference type="InterPro" id="IPR020616">
    <property type="entry name" value="Thiolase_N"/>
</dbReference>
<dbReference type="InterPro" id="IPR016039">
    <property type="entry name" value="Thiolase-like"/>
</dbReference>
<keyword evidence="9 13" id="KW-0012">Acyltransferase</keyword>
<evidence type="ECO:0000256" key="13">
    <source>
        <dbReference type="RuleBase" id="RU003557"/>
    </source>
</evidence>
<protein>
    <recommendedName>
        <fullName evidence="10">acetyl-CoA C-acyltransferase</fullName>
        <ecNumber evidence="10">2.3.1.16</ecNumber>
    </recommendedName>
</protein>
<evidence type="ECO:0000256" key="8">
    <source>
        <dbReference type="ARBA" id="ARBA00023140"/>
    </source>
</evidence>
<dbReference type="OrthoDB" id="5404651at2759"/>
<dbReference type="PROSITE" id="PS00099">
    <property type="entry name" value="THIOLASE_3"/>
    <property type="match status" value="1"/>
</dbReference>
<dbReference type="GO" id="GO:0010124">
    <property type="term" value="P:phenylacetate catabolic process"/>
    <property type="evidence" value="ECO:0007669"/>
    <property type="project" value="TreeGrafter"/>
</dbReference>
<evidence type="ECO:0000256" key="4">
    <source>
        <dbReference type="ARBA" id="ARBA00022679"/>
    </source>
</evidence>
<evidence type="ECO:0000256" key="1">
    <source>
        <dbReference type="ARBA" id="ARBA00004275"/>
    </source>
</evidence>
<keyword evidence="7" id="KW-0443">Lipid metabolism</keyword>
<feature type="active site" description="Proton acceptor" evidence="12">
    <location>
        <position position="371"/>
    </location>
</feature>
<evidence type="ECO:0000256" key="5">
    <source>
        <dbReference type="ARBA" id="ARBA00022832"/>
    </source>
</evidence>
<dbReference type="Gene3D" id="3.40.47.10">
    <property type="match status" value="2"/>
</dbReference>
<organism evidence="17 18">
    <name type="scientific">Hesseltinella vesiculosa</name>
    <dbReference type="NCBI Taxonomy" id="101127"/>
    <lineage>
        <taxon>Eukaryota</taxon>
        <taxon>Fungi</taxon>
        <taxon>Fungi incertae sedis</taxon>
        <taxon>Mucoromycota</taxon>
        <taxon>Mucoromycotina</taxon>
        <taxon>Mucoromycetes</taxon>
        <taxon>Mucorales</taxon>
        <taxon>Cunninghamellaceae</taxon>
        <taxon>Hesseltinella</taxon>
    </lineage>
</organism>
<proteinExistence type="inferred from homology"/>
<dbReference type="FunFam" id="3.40.47.10:FF:000010">
    <property type="entry name" value="Acetyl-CoA acetyltransferase (Thiolase)"/>
    <property type="match status" value="1"/>
</dbReference>
<dbReference type="PIRSF" id="PIRSF000429">
    <property type="entry name" value="Ac-CoA_Ac_transf"/>
    <property type="match status" value="1"/>
</dbReference>
<feature type="domain" description="Thiolase N-terminal" evidence="15">
    <location>
        <begin position="30"/>
        <end position="284"/>
    </location>
</feature>
<evidence type="ECO:0000256" key="12">
    <source>
        <dbReference type="PIRSR" id="PIRSR000429-1"/>
    </source>
</evidence>
<dbReference type="PROSITE" id="PS00737">
    <property type="entry name" value="THIOLASE_2"/>
    <property type="match status" value="1"/>
</dbReference>
<keyword evidence="18" id="KW-1185">Reference proteome</keyword>
<evidence type="ECO:0000313" key="17">
    <source>
        <dbReference type="EMBL" id="ORX48214.1"/>
    </source>
</evidence>
<dbReference type="Pfam" id="PF02803">
    <property type="entry name" value="Thiolase_C"/>
    <property type="match status" value="1"/>
</dbReference>
<evidence type="ECO:0000313" key="18">
    <source>
        <dbReference type="Proteomes" id="UP000242146"/>
    </source>
</evidence>
<dbReference type="Proteomes" id="UP000242146">
    <property type="component" value="Unassembled WGS sequence"/>
</dbReference>
<dbReference type="InterPro" id="IPR020613">
    <property type="entry name" value="Thiolase_CS"/>
</dbReference>
<name>A0A1X2G916_9FUNG</name>
<keyword evidence="4 13" id="KW-0808">Transferase</keyword>
<feature type="active site" description="Proton acceptor" evidence="12">
    <location>
        <position position="401"/>
    </location>
</feature>
<evidence type="ECO:0000256" key="9">
    <source>
        <dbReference type="ARBA" id="ARBA00023315"/>
    </source>
</evidence>
<dbReference type="PANTHER" id="PTHR43853">
    <property type="entry name" value="3-KETOACYL-COA THIOLASE, PEROXISOMAL"/>
    <property type="match status" value="1"/>
</dbReference>
<evidence type="ECO:0000256" key="14">
    <source>
        <dbReference type="SAM" id="MobiDB-lite"/>
    </source>
</evidence>
<evidence type="ECO:0000256" key="11">
    <source>
        <dbReference type="ARBA" id="ARBA00047605"/>
    </source>
</evidence>
<dbReference type="AlphaFoldDB" id="A0A1X2G916"/>
<dbReference type="InterPro" id="IPR020617">
    <property type="entry name" value="Thiolase_C"/>
</dbReference>
<keyword evidence="5" id="KW-0276">Fatty acid metabolism</keyword>
<feature type="domain" description="Thiolase C-terminal" evidence="16">
    <location>
        <begin position="294"/>
        <end position="414"/>
    </location>
</feature>
<gene>
    <name evidence="17" type="ORF">DM01DRAFT_1368198</name>
</gene>
<evidence type="ECO:0000256" key="7">
    <source>
        <dbReference type="ARBA" id="ARBA00023098"/>
    </source>
</evidence>
<evidence type="ECO:0000259" key="16">
    <source>
        <dbReference type="Pfam" id="PF02803"/>
    </source>
</evidence>
<dbReference type="NCBIfam" id="TIGR01930">
    <property type="entry name" value="AcCoA-C-Actrans"/>
    <property type="match status" value="1"/>
</dbReference>
<dbReference type="Pfam" id="PF00108">
    <property type="entry name" value="Thiolase_N"/>
    <property type="match status" value="1"/>
</dbReference>
<evidence type="ECO:0000256" key="2">
    <source>
        <dbReference type="ARBA" id="ARBA00004872"/>
    </source>
</evidence>
<keyword evidence="8" id="KW-0576">Peroxisome</keyword>
<dbReference type="EMBL" id="MCGT01000030">
    <property type="protein sequence ID" value="ORX48214.1"/>
    <property type="molecule type" value="Genomic_DNA"/>
</dbReference>